<feature type="compositionally biased region" description="Basic and acidic residues" evidence="2">
    <location>
        <begin position="135"/>
        <end position="147"/>
    </location>
</feature>
<feature type="region of interest" description="Disordered" evidence="2">
    <location>
        <begin position="52"/>
        <end position="75"/>
    </location>
</feature>
<dbReference type="CDD" id="cd00165">
    <property type="entry name" value="S4"/>
    <property type="match status" value="1"/>
</dbReference>
<dbReference type="RefSeq" id="WP_341375102.1">
    <property type="nucleotide sequence ID" value="NZ_JBBUTF010000013.1"/>
</dbReference>
<name>A0ABU9BEA4_9BURK</name>
<keyword evidence="1" id="KW-0694">RNA-binding</keyword>
<evidence type="ECO:0000259" key="3">
    <source>
        <dbReference type="SMART" id="SM00363"/>
    </source>
</evidence>
<organism evidence="4 5">
    <name type="scientific">Pseudaquabacterium rugosum</name>
    <dbReference type="NCBI Taxonomy" id="2984194"/>
    <lineage>
        <taxon>Bacteria</taxon>
        <taxon>Pseudomonadati</taxon>
        <taxon>Pseudomonadota</taxon>
        <taxon>Betaproteobacteria</taxon>
        <taxon>Burkholderiales</taxon>
        <taxon>Sphaerotilaceae</taxon>
        <taxon>Pseudaquabacterium</taxon>
    </lineage>
</organism>
<feature type="compositionally biased region" description="Basic and acidic residues" evidence="2">
    <location>
        <begin position="58"/>
        <end position="69"/>
    </location>
</feature>
<dbReference type="Gene3D" id="3.10.290.10">
    <property type="entry name" value="RNA-binding S4 domain"/>
    <property type="match status" value="1"/>
</dbReference>
<dbReference type="InterPro" id="IPR036986">
    <property type="entry name" value="S4_RNA-bd_sf"/>
</dbReference>
<dbReference type="Proteomes" id="UP001368500">
    <property type="component" value="Unassembled WGS sequence"/>
</dbReference>
<evidence type="ECO:0000313" key="4">
    <source>
        <dbReference type="EMBL" id="MEK8027330.1"/>
    </source>
</evidence>
<evidence type="ECO:0000256" key="2">
    <source>
        <dbReference type="SAM" id="MobiDB-lite"/>
    </source>
</evidence>
<keyword evidence="5" id="KW-1185">Reference proteome</keyword>
<comment type="caution">
    <text evidence="4">The sequence shown here is derived from an EMBL/GenBank/DDBJ whole genome shotgun (WGS) entry which is preliminary data.</text>
</comment>
<dbReference type="EMBL" id="JBBUTF010000013">
    <property type="protein sequence ID" value="MEK8027330.1"/>
    <property type="molecule type" value="Genomic_DNA"/>
</dbReference>
<dbReference type="PROSITE" id="PS50889">
    <property type="entry name" value="S4"/>
    <property type="match status" value="1"/>
</dbReference>
<dbReference type="InterPro" id="IPR002942">
    <property type="entry name" value="S4_RNA-bd"/>
</dbReference>
<feature type="region of interest" description="Disordered" evidence="2">
    <location>
        <begin position="1"/>
        <end position="21"/>
    </location>
</feature>
<sequence>MTGPSKTRRPDHRTPDDTPAGVRLDKWLWAARFFKTRSLAADEIDKGRISINGQAAKASREPRPGDQIELRQPGGPARTVRVRALSAVRGPAPVAQMLYEETAESLLARTQAAEARRLAAEPALAIAHGRPTKRDRREITRSQHDWQRWSASIDDARPPGDD</sequence>
<feature type="region of interest" description="Disordered" evidence="2">
    <location>
        <begin position="128"/>
        <end position="162"/>
    </location>
</feature>
<feature type="compositionally biased region" description="Basic residues" evidence="2">
    <location>
        <begin position="1"/>
        <end position="11"/>
    </location>
</feature>
<evidence type="ECO:0000313" key="5">
    <source>
        <dbReference type="Proteomes" id="UP001368500"/>
    </source>
</evidence>
<dbReference type="SMART" id="SM00363">
    <property type="entry name" value="S4"/>
    <property type="match status" value="1"/>
</dbReference>
<feature type="domain" description="RNA-binding S4" evidence="3">
    <location>
        <begin position="22"/>
        <end position="84"/>
    </location>
</feature>
<reference evidence="4 5" key="1">
    <citation type="submission" date="2024-04" db="EMBL/GenBank/DDBJ databases">
        <title>Novel species of the genus Ideonella isolated from streams.</title>
        <authorList>
            <person name="Lu H."/>
        </authorList>
    </citation>
    <scope>NUCLEOTIDE SEQUENCE [LARGE SCALE GENOMIC DNA]</scope>
    <source>
        <strain evidence="4 5">BYS139W</strain>
    </source>
</reference>
<gene>
    <name evidence="4" type="ORF">AACH11_15305</name>
</gene>
<proteinExistence type="predicted"/>
<evidence type="ECO:0000256" key="1">
    <source>
        <dbReference type="PROSITE-ProRule" id="PRU00182"/>
    </source>
</evidence>
<dbReference type="Pfam" id="PF01479">
    <property type="entry name" value="S4"/>
    <property type="match status" value="1"/>
</dbReference>
<dbReference type="SUPFAM" id="SSF55174">
    <property type="entry name" value="Alpha-L RNA-binding motif"/>
    <property type="match status" value="1"/>
</dbReference>
<accession>A0ABU9BEA4</accession>
<protein>
    <submittedName>
        <fullName evidence="4">RNA-binding S4 domain-containing protein</fullName>
    </submittedName>
</protein>